<protein>
    <submittedName>
        <fullName evidence="1">Uncharacterized protein</fullName>
    </submittedName>
</protein>
<dbReference type="EMBL" id="CP001032">
    <property type="protein sequence ID" value="ACB74514.1"/>
    <property type="molecule type" value="Genomic_DNA"/>
</dbReference>
<evidence type="ECO:0000313" key="2">
    <source>
        <dbReference type="Proteomes" id="UP000007013"/>
    </source>
</evidence>
<keyword evidence="2" id="KW-1185">Reference proteome</keyword>
<proteinExistence type="predicted"/>
<organism evidence="1 2">
    <name type="scientific">Opitutus terrae (strain DSM 11246 / JCM 15787 / PB90-1)</name>
    <dbReference type="NCBI Taxonomy" id="452637"/>
    <lineage>
        <taxon>Bacteria</taxon>
        <taxon>Pseudomonadati</taxon>
        <taxon>Verrucomicrobiota</taxon>
        <taxon>Opitutia</taxon>
        <taxon>Opitutales</taxon>
        <taxon>Opitutaceae</taxon>
        <taxon>Opitutus</taxon>
    </lineage>
</organism>
<sequence length="73" mass="7993">MSRREFPITPSQSAVNGALSIFVEGCGKDDVRQQLFGLSVLQSATADQVHRAMHSLETHPPLSVSELQALFVR</sequence>
<dbReference type="KEGG" id="ote:Oter_1229"/>
<dbReference type="HOGENOM" id="CLU_2701165_0_0_0"/>
<accession>B1ZPJ5</accession>
<dbReference type="Proteomes" id="UP000007013">
    <property type="component" value="Chromosome"/>
</dbReference>
<evidence type="ECO:0000313" key="1">
    <source>
        <dbReference type="EMBL" id="ACB74514.1"/>
    </source>
</evidence>
<name>B1ZPJ5_OPITP</name>
<dbReference type="RefSeq" id="WP_012374052.1">
    <property type="nucleotide sequence ID" value="NC_010571.1"/>
</dbReference>
<gene>
    <name evidence="1" type="ordered locus">Oter_1229</name>
</gene>
<reference evidence="1 2" key="1">
    <citation type="journal article" date="2011" name="J. Bacteriol.">
        <title>Genome sequence of the verrucomicrobium Opitutus terrae PB90-1, an abundant inhabitant of rice paddy soil ecosystems.</title>
        <authorList>
            <person name="van Passel M.W."/>
            <person name="Kant R."/>
            <person name="Palva A."/>
            <person name="Copeland A."/>
            <person name="Lucas S."/>
            <person name="Lapidus A."/>
            <person name="Glavina del Rio T."/>
            <person name="Pitluck S."/>
            <person name="Goltsman E."/>
            <person name="Clum A."/>
            <person name="Sun H."/>
            <person name="Schmutz J."/>
            <person name="Larimer F.W."/>
            <person name="Land M.L."/>
            <person name="Hauser L."/>
            <person name="Kyrpides N."/>
            <person name="Mikhailova N."/>
            <person name="Richardson P.P."/>
            <person name="Janssen P.H."/>
            <person name="de Vos W.M."/>
            <person name="Smidt H."/>
        </authorList>
    </citation>
    <scope>NUCLEOTIDE SEQUENCE [LARGE SCALE GENOMIC DNA]</scope>
    <source>
        <strain evidence="2">DSM 11246 / JCM 15787 / PB90-1</strain>
    </source>
</reference>
<dbReference type="AlphaFoldDB" id="B1ZPJ5"/>